<keyword evidence="5" id="KW-0235">DNA replication</keyword>
<proteinExistence type="inferred from homology"/>
<dbReference type="GO" id="GO:0006261">
    <property type="term" value="P:DNA-templated DNA replication"/>
    <property type="evidence" value="ECO:0007669"/>
    <property type="project" value="TreeGrafter"/>
</dbReference>
<evidence type="ECO:0000256" key="12">
    <source>
        <dbReference type="SAM" id="MobiDB-lite"/>
    </source>
</evidence>
<dbReference type="NCBIfam" id="NF005846">
    <property type="entry name" value="PRK07764.1-6"/>
    <property type="match status" value="1"/>
</dbReference>
<dbReference type="PANTHER" id="PTHR11669">
    <property type="entry name" value="REPLICATION FACTOR C / DNA POLYMERASE III GAMMA-TAU SUBUNIT"/>
    <property type="match status" value="1"/>
</dbReference>
<keyword evidence="6" id="KW-0479">Metal-binding</keyword>
<dbReference type="InterPro" id="IPR022754">
    <property type="entry name" value="DNA_pol_III_gamma-3"/>
</dbReference>
<dbReference type="InterPro" id="IPR008921">
    <property type="entry name" value="DNA_pol3_clamp-load_cplx_C"/>
</dbReference>
<name>A0A9E7ALU7_9ACTO</name>
<dbReference type="GO" id="GO:0046872">
    <property type="term" value="F:metal ion binding"/>
    <property type="evidence" value="ECO:0007669"/>
    <property type="project" value="UniProtKB-KW"/>
</dbReference>
<keyword evidence="7" id="KW-0547">Nucleotide-binding</keyword>
<feature type="compositionally biased region" description="Acidic residues" evidence="12">
    <location>
        <begin position="981"/>
        <end position="997"/>
    </location>
</feature>
<dbReference type="KEGG" id="agh:M3I41_08500"/>
<accession>A0A9E7ALU7</accession>
<feature type="compositionally biased region" description="Low complexity" evidence="12">
    <location>
        <begin position="781"/>
        <end position="808"/>
    </location>
</feature>
<evidence type="ECO:0000256" key="7">
    <source>
        <dbReference type="ARBA" id="ARBA00022741"/>
    </source>
</evidence>
<evidence type="ECO:0000256" key="11">
    <source>
        <dbReference type="ARBA" id="ARBA00049244"/>
    </source>
</evidence>
<feature type="compositionally biased region" description="Low complexity" evidence="12">
    <location>
        <begin position="489"/>
        <end position="511"/>
    </location>
</feature>
<comment type="catalytic activity">
    <reaction evidence="11">
        <text>DNA(n) + a 2'-deoxyribonucleoside 5'-triphosphate = DNA(n+1) + diphosphate</text>
        <dbReference type="Rhea" id="RHEA:22508"/>
        <dbReference type="Rhea" id="RHEA-COMP:17339"/>
        <dbReference type="Rhea" id="RHEA-COMP:17340"/>
        <dbReference type="ChEBI" id="CHEBI:33019"/>
        <dbReference type="ChEBI" id="CHEBI:61560"/>
        <dbReference type="ChEBI" id="CHEBI:173112"/>
        <dbReference type="EC" id="2.7.7.7"/>
    </reaction>
</comment>
<evidence type="ECO:0000256" key="5">
    <source>
        <dbReference type="ARBA" id="ARBA00022705"/>
    </source>
</evidence>
<reference evidence="14" key="1">
    <citation type="submission" date="2022-05" db="EMBL/GenBank/DDBJ databases">
        <title>Using nanopore sequencing to obtain complete genomes from saliva samples.</title>
        <authorList>
            <person name="Baker J.L."/>
        </authorList>
    </citation>
    <scope>NUCLEOTIDE SEQUENCE</scope>
    <source>
        <strain evidence="14">JCVI-JB-Ag32</strain>
    </source>
</reference>
<feature type="compositionally biased region" description="Low complexity" evidence="12">
    <location>
        <begin position="851"/>
        <end position="892"/>
    </location>
</feature>
<feature type="region of interest" description="Disordered" evidence="12">
    <location>
        <begin position="608"/>
        <end position="836"/>
    </location>
</feature>
<dbReference type="SUPFAM" id="SSF48019">
    <property type="entry name" value="post-AAA+ oligomerization domain-like"/>
    <property type="match status" value="1"/>
</dbReference>
<evidence type="ECO:0000313" key="14">
    <source>
        <dbReference type="EMBL" id="UQF79597.1"/>
    </source>
</evidence>
<dbReference type="Gene3D" id="1.10.8.60">
    <property type="match status" value="1"/>
</dbReference>
<evidence type="ECO:0000256" key="6">
    <source>
        <dbReference type="ARBA" id="ARBA00022723"/>
    </source>
</evidence>
<evidence type="ECO:0000256" key="4">
    <source>
        <dbReference type="ARBA" id="ARBA00022695"/>
    </source>
</evidence>
<dbReference type="InterPro" id="IPR012763">
    <property type="entry name" value="DNA_pol_III_sug/sutau_N"/>
</dbReference>
<comment type="similarity">
    <text evidence="1">Belongs to the DnaX/STICHEL family.</text>
</comment>
<gene>
    <name evidence="14" type="ORF">M3I41_08500</name>
</gene>
<dbReference type="EC" id="2.7.7.7" evidence="2"/>
<dbReference type="InterPro" id="IPR003593">
    <property type="entry name" value="AAA+_ATPase"/>
</dbReference>
<sequence length="1025" mass="104051">MTTALYRRYRPDTFQQVIGQEHVTEPLMAALRANRVNHAYLFSGPRGCGKTTSARILARCLNCEQGPTDTPCGVCPSCVDLATGGSGSLDVVEIDAASHNSVEDARELRERASFAPARDTYKIFILDEAHMVTNQGFNALLKLVEEPPPHVKFIFATTEPEKVIGTIRSRTHHYPFRLVPPPVLEDYLRQLCHSEKVEVGDGVLPLVVRAGGGSVRDTLSVLDQLIGGSDGKIGYEQAIGLLGFTDTSLLDQCVDAIAARDGAACFEVVQRVVSSGHDPRRFVEDLLQRLRDLLILAVAGDQAQAALGSLPVDQVERMQVQARALGAGQLSRCADMCAAALGTMVGATSPRLQLELLMARLLVVGLAQPTTAPRSLPGGGSQGVVGAQSQDGAGRASVGSGRAPEGSGREAARAALQRANMAIPVLAEAPSGPGVGGGVGMNVPVAPSAPAAPSVPGSVPGTPSVPAGPSAASAASSAPAARSAAAAGPATAGSAAQTRSAAQAANSAGTRPAQRPGAGSSSPSELIRNRWGEVLAKVKAASRVTNALVGANAQPGKVSGETFTLIFTSPGLVRSFNSGRHPQVVAGALYEALGLRLQVQAVSDGEAATVAEPGSAPYPPSAASATHVGGRQGRGNETADGQTVSRQPVQRADSRPAQRPESQRAESRSAQRSESQRADSRPAQRSKPTRREATPAREAAPSAWDQPAPASWDEDWEVVQIPNSGSAGPDGAEAPVDQASSDSHGGAPTDGPAGGVPTGAQAGDPASIPAGDPTDGPRTMGGSQAAGSPQAGGQDDWAGGGQFDQAQDSVYFGGPAQDEGQARGQFDSVPGGASSGLATVTAGSAAIAAASAASVSSHLAPASPIAPATPMASAGSSAAAAALAASRANHPSNGAASANTWKSTWEAAPIPTPDNYTPVAPEPELATVHRLHPLPALPNGGAQSAPAPEAVHSWQPDPGASSRMAQAIAAARAAANAGGVVDDEEDMPSMDDADADESGAVGIEVVKRLLGAKVIEEVTVRADDR</sequence>
<keyword evidence="8" id="KW-0862">Zinc</keyword>
<dbReference type="InterPro" id="IPR045085">
    <property type="entry name" value="HLD_clamp_pol_III_gamma_tau"/>
</dbReference>
<keyword evidence="10" id="KW-0239">DNA-directed DNA polymerase</keyword>
<dbReference type="InterPro" id="IPR050238">
    <property type="entry name" value="DNA_Rep/Repair_Clamp_Loader"/>
</dbReference>
<feature type="compositionally biased region" description="Polar residues" evidence="12">
    <location>
        <begin position="639"/>
        <end position="648"/>
    </location>
</feature>
<evidence type="ECO:0000256" key="3">
    <source>
        <dbReference type="ARBA" id="ARBA00022679"/>
    </source>
</evidence>
<dbReference type="GO" id="GO:0003677">
    <property type="term" value="F:DNA binding"/>
    <property type="evidence" value="ECO:0007669"/>
    <property type="project" value="InterPro"/>
</dbReference>
<feature type="compositionally biased region" description="Basic and acidic residues" evidence="12">
    <location>
        <begin position="652"/>
        <end position="682"/>
    </location>
</feature>
<dbReference type="SMART" id="SM00382">
    <property type="entry name" value="AAA"/>
    <property type="match status" value="1"/>
</dbReference>
<dbReference type="InterPro" id="IPR027417">
    <property type="entry name" value="P-loop_NTPase"/>
</dbReference>
<feature type="region of interest" description="Disordered" evidence="12">
    <location>
        <begin position="372"/>
        <end position="413"/>
    </location>
</feature>
<evidence type="ECO:0000256" key="8">
    <source>
        <dbReference type="ARBA" id="ARBA00022833"/>
    </source>
</evidence>
<evidence type="ECO:0000256" key="9">
    <source>
        <dbReference type="ARBA" id="ARBA00022840"/>
    </source>
</evidence>
<keyword evidence="9" id="KW-0067">ATP-binding</keyword>
<protein>
    <recommendedName>
        <fullName evidence="2">DNA-directed DNA polymerase</fullName>
        <ecNumber evidence="2">2.7.7.7</ecNumber>
    </recommendedName>
</protein>
<dbReference type="Pfam" id="PF13177">
    <property type="entry name" value="DNA_pol3_delta2"/>
    <property type="match status" value="1"/>
</dbReference>
<dbReference type="EMBL" id="CP097095">
    <property type="protein sequence ID" value="UQF79597.1"/>
    <property type="molecule type" value="Genomic_DNA"/>
</dbReference>
<dbReference type="SUPFAM" id="SSF52540">
    <property type="entry name" value="P-loop containing nucleoside triphosphate hydrolases"/>
    <property type="match status" value="1"/>
</dbReference>
<feature type="region of interest" description="Disordered" evidence="12">
    <location>
        <begin position="449"/>
        <end position="473"/>
    </location>
</feature>
<dbReference type="CDD" id="cd18137">
    <property type="entry name" value="HLD_clamp_pol_III_gamma_tau"/>
    <property type="match status" value="1"/>
</dbReference>
<dbReference type="Proteomes" id="UP000830236">
    <property type="component" value="Chromosome"/>
</dbReference>
<keyword evidence="3 14" id="KW-0808">Transferase</keyword>
<evidence type="ECO:0000259" key="13">
    <source>
        <dbReference type="SMART" id="SM00382"/>
    </source>
</evidence>
<feature type="region of interest" description="Disordered" evidence="12">
    <location>
        <begin position="933"/>
        <end position="998"/>
    </location>
</feature>
<dbReference type="Gene3D" id="3.40.50.300">
    <property type="entry name" value="P-loop containing nucleotide triphosphate hydrolases"/>
    <property type="match status" value="1"/>
</dbReference>
<feature type="compositionally biased region" description="Low complexity" evidence="12">
    <location>
        <begin position="960"/>
        <end position="977"/>
    </location>
</feature>
<dbReference type="FunFam" id="3.40.50.300:FF:000014">
    <property type="entry name" value="DNA polymerase III subunit gamma/tau"/>
    <property type="match status" value="1"/>
</dbReference>
<feature type="compositionally biased region" description="Low complexity" evidence="12">
    <location>
        <begin position="384"/>
        <end position="403"/>
    </location>
</feature>
<dbReference type="GO" id="GO:0005524">
    <property type="term" value="F:ATP binding"/>
    <property type="evidence" value="ECO:0007669"/>
    <property type="project" value="UniProtKB-KW"/>
</dbReference>
<keyword evidence="4 14" id="KW-0548">Nucleotidyltransferase</keyword>
<evidence type="ECO:0000313" key="15">
    <source>
        <dbReference type="Proteomes" id="UP000830236"/>
    </source>
</evidence>
<evidence type="ECO:0000256" key="1">
    <source>
        <dbReference type="ARBA" id="ARBA00006360"/>
    </source>
</evidence>
<feature type="region of interest" description="Disordered" evidence="12">
    <location>
        <begin position="851"/>
        <end position="900"/>
    </location>
</feature>
<feature type="region of interest" description="Disordered" evidence="12">
    <location>
        <begin position="489"/>
        <end position="525"/>
    </location>
</feature>
<dbReference type="NCBIfam" id="TIGR02397">
    <property type="entry name" value="dnaX_nterm"/>
    <property type="match status" value="1"/>
</dbReference>
<dbReference type="Pfam" id="PF12169">
    <property type="entry name" value="DNA_pol3_gamma3"/>
    <property type="match status" value="1"/>
</dbReference>
<feature type="domain" description="AAA+ ATPase" evidence="13">
    <location>
        <begin position="36"/>
        <end position="184"/>
    </location>
</feature>
<evidence type="ECO:0000256" key="2">
    <source>
        <dbReference type="ARBA" id="ARBA00012417"/>
    </source>
</evidence>
<dbReference type="GO" id="GO:0003887">
    <property type="term" value="F:DNA-directed DNA polymerase activity"/>
    <property type="evidence" value="ECO:0007669"/>
    <property type="project" value="UniProtKB-KW"/>
</dbReference>
<dbReference type="GO" id="GO:0009360">
    <property type="term" value="C:DNA polymerase III complex"/>
    <property type="evidence" value="ECO:0007669"/>
    <property type="project" value="InterPro"/>
</dbReference>
<dbReference type="CDD" id="cd00009">
    <property type="entry name" value="AAA"/>
    <property type="match status" value="1"/>
</dbReference>
<dbReference type="PANTHER" id="PTHR11669:SF0">
    <property type="entry name" value="PROTEIN STICHEL-LIKE 2"/>
    <property type="match status" value="1"/>
</dbReference>
<dbReference type="Gene3D" id="1.20.272.10">
    <property type="match status" value="1"/>
</dbReference>
<evidence type="ECO:0000256" key="10">
    <source>
        <dbReference type="ARBA" id="ARBA00022932"/>
    </source>
</evidence>
<organism evidence="14 15">
    <name type="scientific">Actinomyces graevenitzii</name>
    <dbReference type="NCBI Taxonomy" id="55565"/>
    <lineage>
        <taxon>Bacteria</taxon>
        <taxon>Bacillati</taxon>
        <taxon>Actinomycetota</taxon>
        <taxon>Actinomycetes</taxon>
        <taxon>Actinomycetales</taxon>
        <taxon>Actinomycetaceae</taxon>
        <taxon>Actinomyces</taxon>
    </lineage>
</organism>
<dbReference type="AlphaFoldDB" id="A0A9E7ALU7"/>
<dbReference type="Pfam" id="PF22608">
    <property type="entry name" value="DNAX_ATPase_lid"/>
    <property type="match status" value="1"/>
</dbReference>